<evidence type="ECO:0000313" key="2">
    <source>
        <dbReference type="Proteomes" id="UP000504610"/>
    </source>
</evidence>
<organism evidence="2 3">
    <name type="scientific">Raphanus sativus</name>
    <name type="common">Radish</name>
    <name type="synonym">Raphanus raphanistrum var. sativus</name>
    <dbReference type="NCBI Taxonomy" id="3726"/>
    <lineage>
        <taxon>Eukaryota</taxon>
        <taxon>Viridiplantae</taxon>
        <taxon>Streptophyta</taxon>
        <taxon>Embryophyta</taxon>
        <taxon>Tracheophyta</taxon>
        <taxon>Spermatophyta</taxon>
        <taxon>Magnoliopsida</taxon>
        <taxon>eudicotyledons</taxon>
        <taxon>Gunneridae</taxon>
        <taxon>Pentapetalae</taxon>
        <taxon>rosids</taxon>
        <taxon>malvids</taxon>
        <taxon>Brassicales</taxon>
        <taxon>Brassicaceae</taxon>
        <taxon>Brassiceae</taxon>
        <taxon>Raphanus</taxon>
    </lineage>
</organism>
<reference evidence="2" key="1">
    <citation type="journal article" date="2019" name="Database">
        <title>The radish genome database (RadishGD): an integrated information resource for radish genomics.</title>
        <authorList>
            <person name="Yu H.J."/>
            <person name="Baek S."/>
            <person name="Lee Y.J."/>
            <person name="Cho A."/>
            <person name="Mun J.H."/>
        </authorList>
    </citation>
    <scope>NUCLEOTIDE SEQUENCE [LARGE SCALE GENOMIC DNA]</scope>
    <source>
        <strain evidence="2">cv. WK10039</strain>
    </source>
</reference>
<feature type="compositionally biased region" description="Polar residues" evidence="1">
    <location>
        <begin position="1"/>
        <end position="24"/>
    </location>
</feature>
<reference evidence="3" key="2">
    <citation type="submission" date="2025-08" db="UniProtKB">
        <authorList>
            <consortium name="RefSeq"/>
        </authorList>
    </citation>
    <scope>IDENTIFICATION</scope>
    <source>
        <tissue evidence="3">Leaf</tissue>
    </source>
</reference>
<dbReference type="GeneID" id="108820111"/>
<dbReference type="OrthoDB" id="1106482at2759"/>
<evidence type="ECO:0000256" key="1">
    <source>
        <dbReference type="SAM" id="MobiDB-lite"/>
    </source>
</evidence>
<evidence type="ECO:0000313" key="3">
    <source>
        <dbReference type="RefSeq" id="XP_018448594.2"/>
    </source>
</evidence>
<dbReference type="RefSeq" id="XP_018448594.2">
    <property type="nucleotide sequence ID" value="XM_018593092.2"/>
</dbReference>
<protein>
    <submittedName>
        <fullName evidence="3">Probable WRKY transcription factor 10</fullName>
    </submittedName>
</protein>
<gene>
    <name evidence="3" type="primary">LOC108820111</name>
</gene>
<proteinExistence type="predicted"/>
<dbReference type="Proteomes" id="UP000504610">
    <property type="component" value="Chromosome 8"/>
</dbReference>
<sequence length="235" mass="26263">MSDYSQNDNGINPISETSSQTNLRTDPRSERRSGSTVERVSAWIGRDIPPLDMECLRPFSNSFRTPNLVHSPIRVAFPGFNTLSPSLQSPNTFTNSSSQIIHPIPIRMMRLRRWWKVQVAPIATMMISNNNPPHQPTDVDLPSQKGADDIPTEQSVDITSLESNADPIGAPLLLSFDSIVVAEMEAMNLISLKVVAKMMTRTNKTNKRKTETEITTLLSHLSPEREGLKLTLNNR</sequence>
<dbReference type="AlphaFoldDB" id="A0A6J0KNI7"/>
<dbReference type="KEGG" id="rsz:108820111"/>
<feature type="region of interest" description="Disordered" evidence="1">
    <location>
        <begin position="1"/>
        <end position="37"/>
    </location>
</feature>
<accession>A0A6J0KNI7</accession>
<name>A0A6J0KNI7_RAPSA</name>
<keyword evidence="2" id="KW-1185">Reference proteome</keyword>